<dbReference type="EMBL" id="MN739929">
    <property type="protein sequence ID" value="QHT78126.1"/>
    <property type="molecule type" value="Genomic_DNA"/>
</dbReference>
<name>A0A6C0HD84_9ZZZZ</name>
<keyword evidence="2" id="KW-0812">Transmembrane</keyword>
<proteinExistence type="predicted"/>
<reference evidence="3" key="1">
    <citation type="journal article" date="2020" name="Nature">
        <title>Giant virus diversity and host interactions through global metagenomics.</title>
        <authorList>
            <person name="Schulz F."/>
            <person name="Roux S."/>
            <person name="Paez-Espino D."/>
            <person name="Jungbluth S."/>
            <person name="Walsh D.A."/>
            <person name="Denef V.J."/>
            <person name="McMahon K.D."/>
            <person name="Konstantinidis K.T."/>
            <person name="Eloe-Fadrosh E.A."/>
            <person name="Kyrpides N.C."/>
            <person name="Woyke T."/>
        </authorList>
    </citation>
    <scope>NUCLEOTIDE SEQUENCE</scope>
    <source>
        <strain evidence="3">GVMAG-M-3300023179-91</strain>
    </source>
</reference>
<accession>A0A6C0HD84</accession>
<dbReference type="AlphaFoldDB" id="A0A6C0HD84"/>
<organism evidence="3">
    <name type="scientific">viral metagenome</name>
    <dbReference type="NCBI Taxonomy" id="1070528"/>
    <lineage>
        <taxon>unclassified sequences</taxon>
        <taxon>metagenomes</taxon>
        <taxon>organismal metagenomes</taxon>
    </lineage>
</organism>
<feature type="region of interest" description="Disordered" evidence="1">
    <location>
        <begin position="1"/>
        <end position="25"/>
    </location>
</feature>
<keyword evidence="2" id="KW-0472">Membrane</keyword>
<feature type="compositionally biased region" description="Basic and acidic residues" evidence="1">
    <location>
        <begin position="8"/>
        <end position="22"/>
    </location>
</feature>
<evidence type="ECO:0000256" key="2">
    <source>
        <dbReference type="SAM" id="Phobius"/>
    </source>
</evidence>
<feature type="transmembrane region" description="Helical" evidence="2">
    <location>
        <begin position="35"/>
        <end position="54"/>
    </location>
</feature>
<evidence type="ECO:0000313" key="3">
    <source>
        <dbReference type="EMBL" id="QHT78126.1"/>
    </source>
</evidence>
<sequence length="55" mass="6601">MQVVVESPIHHNTQEEPNRQISEEEESMEQIRDMCLLFFCLLIFVFIIVIIFTFL</sequence>
<keyword evidence="2" id="KW-1133">Transmembrane helix</keyword>
<evidence type="ECO:0000256" key="1">
    <source>
        <dbReference type="SAM" id="MobiDB-lite"/>
    </source>
</evidence>
<protein>
    <submittedName>
        <fullName evidence="3">Uncharacterized protein</fullName>
    </submittedName>
</protein>